<evidence type="ECO:0000313" key="2">
    <source>
        <dbReference type="EMBL" id="MTH60906.1"/>
    </source>
</evidence>
<protein>
    <recommendedName>
        <fullName evidence="1">TniQ domain-containing protein</fullName>
    </recommendedName>
</protein>
<evidence type="ECO:0000259" key="1">
    <source>
        <dbReference type="Pfam" id="PF06527"/>
    </source>
</evidence>
<accession>A0A844HM14</accession>
<name>A0A844HM14_9RHOB</name>
<dbReference type="Pfam" id="PF06527">
    <property type="entry name" value="TniQ"/>
    <property type="match status" value="1"/>
</dbReference>
<sequence>MSKLGLTVPPIKGETAFSLASRLAARNGVDFSEFLRDMGISHRALFDGTDAALYRLAELSDADAADLRRNTPQFEAGGRASLRGHVFPAVALRGAGIRGCRDCLEEDLGREHSEGAAIRGVWLLLQVTICLRHGRPLEPLWTEAQPIRRCDSAARFLELGDHDWKSLPIAEKREPTTFDIWLQERLEGKTRRPIWLDEFSLHAASLFCAELGRAAIATKLPKWKKLAPEDLWRPSSVGFDLCQSGEAGLLAALTQLQQMMGKPEDGPKKIFGNLHEMLAADPLPSELAPFRDFLRHHIETTWPLGPGEEILGEPVLKRRLHSVASAARATARPVAEVRSNLIAAGLLPEGSAKLPDEWAVFYADQAGALLAQIALNLSEKEFRQAFGLTGEFLDQLAASGPLASTRHADGSLNPMQGQALLDDLLCGAETVYVPMHHWTDIPTAARHLNCRLVEIIEMIRDGRLPRIGRHVQRQGFASILVDLASRPAGENPISGELFAVSQGIPKSEMLSFLHREMMTSRFAASPRAAGERRVLTSDDVAGFHRDFISYRKLGLAAGLDWAQLDAFLDENAVAPAAGCRRIYRRRDVSTLIAQR</sequence>
<gene>
    <name evidence="2" type="ORF">GL300_16970</name>
</gene>
<proteinExistence type="predicted"/>
<dbReference type="AlphaFoldDB" id="A0A844HM14"/>
<organism evidence="2 3">
    <name type="scientific">Paracoccus litorisediminis</name>
    <dbReference type="NCBI Taxonomy" id="2006130"/>
    <lineage>
        <taxon>Bacteria</taxon>
        <taxon>Pseudomonadati</taxon>
        <taxon>Pseudomonadota</taxon>
        <taxon>Alphaproteobacteria</taxon>
        <taxon>Rhodobacterales</taxon>
        <taxon>Paracoccaceae</taxon>
        <taxon>Paracoccus</taxon>
    </lineage>
</organism>
<evidence type="ECO:0000313" key="3">
    <source>
        <dbReference type="Proteomes" id="UP000449846"/>
    </source>
</evidence>
<feature type="domain" description="TniQ" evidence="1">
    <location>
        <begin position="7"/>
        <end position="137"/>
    </location>
</feature>
<comment type="caution">
    <text evidence="2">The sequence shown here is derived from an EMBL/GenBank/DDBJ whole genome shotgun (WGS) entry which is preliminary data.</text>
</comment>
<dbReference type="RefSeq" id="WP_155040846.1">
    <property type="nucleotide sequence ID" value="NZ_WMIG01000011.1"/>
</dbReference>
<dbReference type="InterPro" id="IPR009492">
    <property type="entry name" value="TniQ"/>
</dbReference>
<keyword evidence="3" id="KW-1185">Reference proteome</keyword>
<dbReference type="Proteomes" id="UP000449846">
    <property type="component" value="Unassembled WGS sequence"/>
</dbReference>
<dbReference type="OrthoDB" id="7595282at2"/>
<dbReference type="EMBL" id="WMIG01000011">
    <property type="protein sequence ID" value="MTH60906.1"/>
    <property type="molecule type" value="Genomic_DNA"/>
</dbReference>
<reference evidence="2 3" key="1">
    <citation type="submission" date="2019-11" db="EMBL/GenBank/DDBJ databases">
        <authorList>
            <person name="Dong K."/>
        </authorList>
    </citation>
    <scope>NUCLEOTIDE SEQUENCE [LARGE SCALE GENOMIC DNA]</scope>
    <source>
        <strain evidence="2 3">NBRC 112902</strain>
    </source>
</reference>